<keyword evidence="3" id="KW-1185">Reference proteome</keyword>
<comment type="caution">
    <text evidence="2">The sequence shown here is derived from an EMBL/GenBank/DDBJ whole genome shotgun (WGS) entry which is preliminary data.</text>
</comment>
<evidence type="ECO:0000256" key="1">
    <source>
        <dbReference type="SAM" id="MobiDB-lite"/>
    </source>
</evidence>
<feature type="region of interest" description="Disordered" evidence="1">
    <location>
        <begin position="52"/>
        <end position="89"/>
    </location>
</feature>
<dbReference type="EMBL" id="BPLR01005470">
    <property type="protein sequence ID" value="GIY02637.1"/>
    <property type="molecule type" value="Genomic_DNA"/>
</dbReference>
<proteinExistence type="predicted"/>
<evidence type="ECO:0000313" key="2">
    <source>
        <dbReference type="EMBL" id="GIY02637.1"/>
    </source>
</evidence>
<reference evidence="2 3" key="1">
    <citation type="submission" date="2021-06" db="EMBL/GenBank/DDBJ databases">
        <title>Caerostris extrusa draft genome.</title>
        <authorList>
            <person name="Kono N."/>
            <person name="Arakawa K."/>
        </authorList>
    </citation>
    <scope>NUCLEOTIDE SEQUENCE [LARGE SCALE GENOMIC DNA]</scope>
</reference>
<gene>
    <name evidence="2" type="ORF">CEXT_113461</name>
</gene>
<protein>
    <submittedName>
        <fullName evidence="2">Uncharacterized protein</fullName>
    </submittedName>
</protein>
<dbReference type="Proteomes" id="UP001054945">
    <property type="component" value="Unassembled WGS sequence"/>
</dbReference>
<sequence length="125" mass="14299">MSPELGIRMRRATRLIHMDDAFDIGIMAHHSAESVTGGHYLCFAMSSEERISSGKWGGNKELWTAGGRKPPTKKPSKTIPEEERKEKEGSHLDLRYLVYSCCKVVWKCSDEYRVEFNARRHSGKK</sequence>
<dbReference type="AlphaFoldDB" id="A0AAV4Q2M5"/>
<accession>A0AAV4Q2M5</accession>
<organism evidence="2 3">
    <name type="scientific">Caerostris extrusa</name>
    <name type="common">Bark spider</name>
    <name type="synonym">Caerostris bankana</name>
    <dbReference type="NCBI Taxonomy" id="172846"/>
    <lineage>
        <taxon>Eukaryota</taxon>
        <taxon>Metazoa</taxon>
        <taxon>Ecdysozoa</taxon>
        <taxon>Arthropoda</taxon>
        <taxon>Chelicerata</taxon>
        <taxon>Arachnida</taxon>
        <taxon>Araneae</taxon>
        <taxon>Araneomorphae</taxon>
        <taxon>Entelegynae</taxon>
        <taxon>Araneoidea</taxon>
        <taxon>Araneidae</taxon>
        <taxon>Caerostris</taxon>
    </lineage>
</organism>
<name>A0AAV4Q2M5_CAEEX</name>
<feature type="compositionally biased region" description="Basic and acidic residues" evidence="1">
    <location>
        <begin position="79"/>
        <end position="89"/>
    </location>
</feature>
<evidence type="ECO:0000313" key="3">
    <source>
        <dbReference type="Proteomes" id="UP001054945"/>
    </source>
</evidence>